<proteinExistence type="predicted"/>
<dbReference type="Proteomes" id="UP000217083">
    <property type="component" value="Unassembled WGS sequence"/>
</dbReference>
<reference evidence="1 2" key="2">
    <citation type="submission" date="2017-09" db="EMBL/GenBank/DDBJ databases">
        <title>Bacillus patelloidae sp. nov., isolated from the intestinal tract of a marine limpet.</title>
        <authorList>
            <person name="Liu R."/>
            <person name="Dong C."/>
            <person name="Shao Z."/>
        </authorList>
    </citation>
    <scope>NUCLEOTIDE SEQUENCE [LARGE SCALE GENOMIC DNA]</scope>
    <source>
        <strain evidence="1 2">SA5d-4</strain>
    </source>
</reference>
<sequence length="81" mass="9704">MNKQVQNYIYSNSELNYFIRMNPIWYRRLAREPEEIQNFEAAAKQFYGKTIPQRVNKVNEKIQSLGMMFELLKALGQNQND</sequence>
<evidence type="ECO:0008006" key="3">
    <source>
        <dbReference type="Google" id="ProtNLM"/>
    </source>
</evidence>
<protein>
    <recommendedName>
        <fullName evidence="3">YlbE-like protein</fullName>
    </recommendedName>
</protein>
<keyword evidence="2" id="KW-1185">Reference proteome</keyword>
<dbReference type="EMBL" id="NPIA01000001">
    <property type="protein sequence ID" value="OZM58478.1"/>
    <property type="molecule type" value="Genomic_DNA"/>
</dbReference>
<gene>
    <name evidence="1" type="ORF">CIB95_02610</name>
</gene>
<evidence type="ECO:0000313" key="2">
    <source>
        <dbReference type="Proteomes" id="UP000217083"/>
    </source>
</evidence>
<accession>A0A263BY11</accession>
<organism evidence="1 2">
    <name type="scientific">Lottiidibacillus patelloidae</name>
    <dbReference type="NCBI Taxonomy" id="2670334"/>
    <lineage>
        <taxon>Bacteria</taxon>
        <taxon>Bacillati</taxon>
        <taxon>Bacillota</taxon>
        <taxon>Bacilli</taxon>
        <taxon>Bacillales</taxon>
        <taxon>Bacillaceae</taxon>
        <taxon>Lottiidibacillus</taxon>
    </lineage>
</organism>
<reference evidence="2" key="1">
    <citation type="submission" date="2017-08" db="EMBL/GenBank/DDBJ databases">
        <authorList>
            <person name="Huang Z."/>
        </authorList>
    </citation>
    <scope>NUCLEOTIDE SEQUENCE [LARGE SCALE GENOMIC DNA]</scope>
    <source>
        <strain evidence="2">SA5d-4</strain>
    </source>
</reference>
<dbReference type="RefSeq" id="WP_094921429.1">
    <property type="nucleotide sequence ID" value="NZ_NPIA01000001.1"/>
</dbReference>
<comment type="caution">
    <text evidence="1">The sequence shown here is derived from an EMBL/GenBank/DDBJ whole genome shotgun (WGS) entry which is preliminary data.</text>
</comment>
<name>A0A263BY11_9BACI</name>
<dbReference type="AlphaFoldDB" id="A0A263BY11"/>
<dbReference type="Pfam" id="PF14003">
    <property type="entry name" value="YlbE"/>
    <property type="match status" value="1"/>
</dbReference>
<evidence type="ECO:0000313" key="1">
    <source>
        <dbReference type="EMBL" id="OZM58478.1"/>
    </source>
</evidence>
<dbReference type="InterPro" id="IPR025613">
    <property type="entry name" value="YlbE"/>
</dbReference>